<name>A0A7C4HAY4_STAMA</name>
<feature type="transmembrane region" description="Helical" evidence="1">
    <location>
        <begin position="9"/>
        <end position="28"/>
    </location>
</feature>
<organism evidence="2">
    <name type="scientific">Staphylothermus marinus</name>
    <dbReference type="NCBI Taxonomy" id="2280"/>
    <lineage>
        <taxon>Archaea</taxon>
        <taxon>Thermoproteota</taxon>
        <taxon>Thermoprotei</taxon>
        <taxon>Desulfurococcales</taxon>
        <taxon>Desulfurococcaceae</taxon>
        <taxon>Staphylothermus</taxon>
    </lineage>
</organism>
<keyword evidence="1" id="KW-0472">Membrane</keyword>
<dbReference type="EMBL" id="DTBJ01000012">
    <property type="protein sequence ID" value="HGM58130.1"/>
    <property type="molecule type" value="Genomic_DNA"/>
</dbReference>
<evidence type="ECO:0000313" key="2">
    <source>
        <dbReference type="EMBL" id="HGM58130.1"/>
    </source>
</evidence>
<reference evidence="2" key="1">
    <citation type="journal article" date="2020" name="mSystems">
        <title>Genome- and Community-Level Interaction Insights into Carbon Utilization and Element Cycling Functions of Hydrothermarchaeota in Hydrothermal Sediment.</title>
        <authorList>
            <person name="Zhou Z."/>
            <person name="Liu Y."/>
            <person name="Xu W."/>
            <person name="Pan J."/>
            <person name="Luo Z.H."/>
            <person name="Li M."/>
        </authorList>
    </citation>
    <scope>NUCLEOTIDE SEQUENCE [LARGE SCALE GENOMIC DNA]</scope>
    <source>
        <strain evidence="2">SpSt-642</strain>
    </source>
</reference>
<sequence>MIKVKHTEYVLMVLISLLVFLFTIYVYIPTVSRTILYLIHGLYLLLLTHYKTKYSLNKSSYSLNLFINTSSRERFKYSLLNILKIILFLNIYLTVLITTSMIVFNYNIDIMLNTVVILTTMNTLYSVITYFLNTFLRNMYLTFTILLLIIAIGLITNNNFLILIIMYPNLEIAPIMFSVTLSIILLLITTIRWSRIWF</sequence>
<evidence type="ECO:0000256" key="1">
    <source>
        <dbReference type="SAM" id="Phobius"/>
    </source>
</evidence>
<feature type="transmembrane region" description="Helical" evidence="1">
    <location>
        <begin position="172"/>
        <end position="193"/>
    </location>
</feature>
<feature type="transmembrane region" description="Helical" evidence="1">
    <location>
        <begin position="34"/>
        <end position="50"/>
    </location>
</feature>
<comment type="caution">
    <text evidence="2">The sequence shown here is derived from an EMBL/GenBank/DDBJ whole genome shotgun (WGS) entry which is preliminary data.</text>
</comment>
<proteinExistence type="predicted"/>
<feature type="transmembrane region" description="Helical" evidence="1">
    <location>
        <begin position="82"/>
        <end position="104"/>
    </location>
</feature>
<gene>
    <name evidence="2" type="ORF">ENU14_00855</name>
</gene>
<keyword evidence="1" id="KW-1133">Transmembrane helix</keyword>
<feature type="transmembrane region" description="Helical" evidence="1">
    <location>
        <begin position="139"/>
        <end position="166"/>
    </location>
</feature>
<accession>A0A7C4HAY4</accession>
<protein>
    <submittedName>
        <fullName evidence="2">Uncharacterized protein</fullName>
    </submittedName>
</protein>
<keyword evidence="1" id="KW-0812">Transmembrane</keyword>
<dbReference type="AlphaFoldDB" id="A0A7C4HAY4"/>
<feature type="transmembrane region" description="Helical" evidence="1">
    <location>
        <begin position="110"/>
        <end position="132"/>
    </location>
</feature>